<dbReference type="CDD" id="cd03319">
    <property type="entry name" value="L-Ala-DL-Glu_epimerase"/>
    <property type="match status" value="1"/>
</dbReference>
<dbReference type="OrthoDB" id="9782675at2"/>
<dbReference type="InterPro" id="IPR029017">
    <property type="entry name" value="Enolase-like_N"/>
</dbReference>
<dbReference type="SMART" id="SM00922">
    <property type="entry name" value="MR_MLE"/>
    <property type="match status" value="1"/>
</dbReference>
<keyword evidence="4 7" id="KW-0413">Isomerase</keyword>
<dbReference type="InterPro" id="IPR018110">
    <property type="entry name" value="Mandel_Rmase/mucon_lact_enz_CS"/>
</dbReference>
<dbReference type="AlphaFoldDB" id="A0A4Q2KIV5"/>
<dbReference type="GO" id="GO:0000287">
    <property type="term" value="F:magnesium ion binding"/>
    <property type="evidence" value="ECO:0007669"/>
    <property type="project" value="UniProtKB-ARBA"/>
</dbReference>
<evidence type="ECO:0000256" key="2">
    <source>
        <dbReference type="ARBA" id="ARBA00022723"/>
    </source>
</evidence>
<dbReference type="Proteomes" id="UP000293623">
    <property type="component" value="Unassembled WGS sequence"/>
</dbReference>
<evidence type="ECO:0000256" key="4">
    <source>
        <dbReference type="ARBA" id="ARBA00023235"/>
    </source>
</evidence>
<dbReference type="SFLD" id="SFLDG00180">
    <property type="entry name" value="muconate_cycloisomerase"/>
    <property type="match status" value="1"/>
</dbReference>
<name>A0A4Q2KIV5_9SPHN</name>
<proteinExistence type="inferred from homology"/>
<dbReference type="Pfam" id="PF02746">
    <property type="entry name" value="MR_MLE_N"/>
    <property type="match status" value="1"/>
</dbReference>
<feature type="domain" description="Mandelate racemase/muconate lactonizing enzyme C-terminal" evidence="8">
    <location>
        <begin position="137"/>
        <end position="230"/>
    </location>
</feature>
<dbReference type="Pfam" id="PF13378">
    <property type="entry name" value="MR_MLE_C"/>
    <property type="match status" value="1"/>
</dbReference>
<feature type="binding site" evidence="6">
    <location>
        <position position="183"/>
    </location>
    <ligand>
        <name>Mg(2+)</name>
        <dbReference type="ChEBI" id="CHEBI:18420"/>
    </ligand>
</feature>
<dbReference type="EMBL" id="SDPV01000002">
    <property type="protein sequence ID" value="RXZ64227.1"/>
    <property type="molecule type" value="Genomic_DNA"/>
</dbReference>
<dbReference type="EC" id="5.1.1.-" evidence="7"/>
<dbReference type="InterPro" id="IPR013341">
    <property type="entry name" value="Mandelate_racemase_N_dom"/>
</dbReference>
<dbReference type="RefSeq" id="WP_129524539.1">
    <property type="nucleotide sequence ID" value="NZ_SDPV01000002.1"/>
</dbReference>
<dbReference type="GO" id="GO:0016855">
    <property type="term" value="F:racemase and epimerase activity, acting on amino acids and derivatives"/>
    <property type="evidence" value="ECO:0007669"/>
    <property type="project" value="UniProtKB-UniRule"/>
</dbReference>
<dbReference type="InterPro" id="IPR013342">
    <property type="entry name" value="Mandelate_racemase_C"/>
</dbReference>
<dbReference type="InterPro" id="IPR029065">
    <property type="entry name" value="Enolase_C-like"/>
</dbReference>
<feature type="active site" description="Proton acceptor; specific for (S)-substrate epimerization" evidence="5">
    <location>
        <position position="254"/>
    </location>
</feature>
<dbReference type="SUPFAM" id="SSF51604">
    <property type="entry name" value="Enolase C-terminal domain-like"/>
    <property type="match status" value="1"/>
</dbReference>
<comment type="similarity">
    <text evidence="1 7">Belongs to the mandelate racemase/muconate lactonizing enzyme family.</text>
</comment>
<dbReference type="Gene3D" id="3.30.390.10">
    <property type="entry name" value="Enolase-like, N-terminal domain"/>
    <property type="match status" value="1"/>
</dbReference>
<keyword evidence="3 6" id="KW-0460">Magnesium</keyword>
<evidence type="ECO:0000256" key="7">
    <source>
        <dbReference type="RuleBase" id="RU366006"/>
    </source>
</evidence>
<dbReference type="PANTHER" id="PTHR48080">
    <property type="entry name" value="D-GALACTONATE DEHYDRATASE-RELATED"/>
    <property type="match status" value="1"/>
</dbReference>
<dbReference type="InterPro" id="IPR034593">
    <property type="entry name" value="DgoD-like"/>
</dbReference>
<organism evidence="9 10">
    <name type="scientific">Pelagerythrobacter rhizovicinus</name>
    <dbReference type="NCBI Taxonomy" id="2268576"/>
    <lineage>
        <taxon>Bacteria</taxon>
        <taxon>Pseudomonadati</taxon>
        <taxon>Pseudomonadota</taxon>
        <taxon>Alphaproteobacteria</taxon>
        <taxon>Sphingomonadales</taxon>
        <taxon>Erythrobacteraceae</taxon>
        <taxon>Pelagerythrobacter</taxon>
    </lineage>
</organism>
<keyword evidence="2 6" id="KW-0479">Metal-binding</keyword>
<dbReference type="SFLD" id="SFLDS00001">
    <property type="entry name" value="Enolase"/>
    <property type="match status" value="1"/>
</dbReference>
<evidence type="ECO:0000313" key="9">
    <source>
        <dbReference type="EMBL" id="RXZ64227.1"/>
    </source>
</evidence>
<keyword evidence="10" id="KW-1185">Reference proteome</keyword>
<comment type="cofactor">
    <cofactor evidence="6 7">
        <name>Mg(2+)</name>
        <dbReference type="ChEBI" id="CHEBI:18420"/>
    </cofactor>
    <text evidence="6 7">Binds 1 Mg(2+) ion per subunit.</text>
</comment>
<gene>
    <name evidence="9" type="ORF">ETX26_09950</name>
</gene>
<feature type="binding site" evidence="6">
    <location>
        <position position="209"/>
    </location>
    <ligand>
        <name>Mg(2+)</name>
        <dbReference type="ChEBI" id="CHEBI:18420"/>
    </ligand>
</feature>
<sequence length="341" mass="36964">MATGVKRELALDLRIERFPYHQLFRIAGHVFTETALLVTEISDGEHRGRGEGAGVYYLGDDADHMLAEAERVRGAIEAGATREDLQELLPPGGARNALDCAYWDLEAKRTGRPVWDLAGLSEPRPLRSTLTLGADTPEATAAASLAIDPQAPVKVKLTGDVEDDAARLAAIRAARPQAWIGVDANQGYRRKTLPALLEVLVEHRVAVLEQPLPRGREGDLDGLKRPLPFAADESALSLADTPSLIGRFDVVNIKLDKCGGLTEGLAIARQARKLGLEVMVGNMMGTSLSMAPSYLVGQLCDIVDLDGPTFLARDRTPGVRYRDGMIHCPPEVWGYQMDNVS</sequence>
<reference evidence="9 10" key="1">
    <citation type="submission" date="2019-01" db="EMBL/GenBank/DDBJ databases">
        <title>Altererythrobacter rhizovicinus sp. nov., isolated from the rhizosphere soil of Haloxylon ammodendron.</title>
        <authorList>
            <person name="Li H.-P."/>
            <person name="Gou J.-Y."/>
            <person name="Yao D."/>
            <person name="Han Q.-Q."/>
            <person name="Shao K.-Z."/>
            <person name="Zhao Q."/>
            <person name="Zhang J.-L."/>
        </authorList>
    </citation>
    <scope>NUCLEOTIDE SEQUENCE [LARGE SCALE GENOMIC DNA]</scope>
    <source>
        <strain evidence="9 10">AY-3R</strain>
    </source>
</reference>
<dbReference type="Gene3D" id="3.20.20.120">
    <property type="entry name" value="Enolase-like C-terminal domain"/>
    <property type="match status" value="1"/>
</dbReference>
<evidence type="ECO:0000313" key="10">
    <source>
        <dbReference type="Proteomes" id="UP000293623"/>
    </source>
</evidence>
<dbReference type="InterPro" id="IPR034603">
    <property type="entry name" value="Dipeptide_epimerase"/>
</dbReference>
<dbReference type="PROSITE" id="PS00909">
    <property type="entry name" value="MR_MLE_2"/>
    <property type="match status" value="1"/>
</dbReference>
<evidence type="ECO:0000256" key="1">
    <source>
        <dbReference type="ARBA" id="ARBA00008031"/>
    </source>
</evidence>
<evidence type="ECO:0000259" key="8">
    <source>
        <dbReference type="SMART" id="SM00922"/>
    </source>
</evidence>
<dbReference type="InterPro" id="IPR036849">
    <property type="entry name" value="Enolase-like_C_sf"/>
</dbReference>
<evidence type="ECO:0000256" key="6">
    <source>
        <dbReference type="PIRSR" id="PIRSR634603-3"/>
    </source>
</evidence>
<comment type="caution">
    <text evidence="9">The sequence shown here is derived from an EMBL/GenBank/DDBJ whole genome shotgun (WGS) entry which is preliminary data.</text>
</comment>
<dbReference type="PANTHER" id="PTHR48080:SF3">
    <property type="entry name" value="ENOLASE SUPERFAMILY MEMBER DDB_G0284701"/>
    <property type="match status" value="1"/>
</dbReference>
<dbReference type="GO" id="GO:0009063">
    <property type="term" value="P:amino acid catabolic process"/>
    <property type="evidence" value="ECO:0007669"/>
    <property type="project" value="InterPro"/>
</dbReference>
<evidence type="ECO:0000256" key="5">
    <source>
        <dbReference type="PIRSR" id="PIRSR634603-1"/>
    </source>
</evidence>
<feature type="active site" description="Proton acceptor; specific for (R)-substrate epimerization" evidence="5">
    <location>
        <position position="156"/>
    </location>
</feature>
<dbReference type="SUPFAM" id="SSF54826">
    <property type="entry name" value="Enolase N-terminal domain-like"/>
    <property type="match status" value="1"/>
</dbReference>
<evidence type="ECO:0000256" key="3">
    <source>
        <dbReference type="ARBA" id="ARBA00022842"/>
    </source>
</evidence>
<feature type="binding site" evidence="6">
    <location>
        <position position="232"/>
    </location>
    <ligand>
        <name>Mg(2+)</name>
        <dbReference type="ChEBI" id="CHEBI:18420"/>
    </ligand>
</feature>
<accession>A0A4Q2KIV5</accession>
<protein>
    <recommendedName>
        <fullName evidence="7">Dipeptide epimerase</fullName>
        <ecNumber evidence="7">5.1.1.-</ecNumber>
    </recommendedName>
</protein>